<protein>
    <recommendedName>
        <fullName evidence="7">Ribonuclease P protein component</fullName>
        <ecNumber evidence="7">3.1.26.5</ecNumber>
    </recommendedName>
</protein>
<dbReference type="InterPro" id="IPR020568">
    <property type="entry name" value="Ribosomal_Su5_D2-typ_SF"/>
</dbReference>
<dbReference type="InterPro" id="IPR000100">
    <property type="entry name" value="RNase_P"/>
</dbReference>
<keyword evidence="5 8" id="KW-0378">Hydrolase</keyword>
<comment type="caution">
    <text evidence="8">The sequence shown here is derived from an EMBL/GenBank/DDBJ whole genome shotgun (WGS) entry which is preliminary data.</text>
</comment>
<dbReference type="InterPro" id="IPR020539">
    <property type="entry name" value="RNase_P_CS"/>
</dbReference>
<evidence type="ECO:0000313" key="9">
    <source>
        <dbReference type="Proteomes" id="UP001343724"/>
    </source>
</evidence>
<name>A0ABU6IVC9_9ACTN</name>
<dbReference type="Proteomes" id="UP001343724">
    <property type="component" value="Unassembled WGS sequence"/>
</dbReference>
<accession>A0ABU6IVC9</accession>
<dbReference type="GO" id="GO:0004526">
    <property type="term" value="F:ribonuclease P activity"/>
    <property type="evidence" value="ECO:0007669"/>
    <property type="project" value="UniProtKB-EC"/>
</dbReference>
<dbReference type="NCBIfam" id="TIGR00188">
    <property type="entry name" value="rnpA"/>
    <property type="match status" value="1"/>
</dbReference>
<dbReference type="InterPro" id="IPR014721">
    <property type="entry name" value="Ribsml_uS5_D2-typ_fold_subgr"/>
</dbReference>
<evidence type="ECO:0000256" key="4">
    <source>
        <dbReference type="ARBA" id="ARBA00022759"/>
    </source>
</evidence>
<dbReference type="EC" id="3.1.26.5" evidence="7"/>
<dbReference type="RefSeq" id="WP_326438255.1">
    <property type="nucleotide sequence ID" value="NZ_JAYMFH010000001.1"/>
</dbReference>
<comment type="function">
    <text evidence="1">RNaseP catalyzes the removal of the 5'-leader sequence from pre-tRNA to produce the mature 5'-terminus. It can also cleave other RNA substrates such as 4.5S RNA. The protein component plays an auxiliary but essential role in vivo by binding to the 5'-leader sequence and broadening the substrate specificity of the ribozyme.</text>
</comment>
<evidence type="ECO:0000256" key="1">
    <source>
        <dbReference type="ARBA" id="ARBA00002663"/>
    </source>
</evidence>
<keyword evidence="6" id="KW-0694">RNA-binding</keyword>
<dbReference type="PANTHER" id="PTHR33992:SF1">
    <property type="entry name" value="RIBONUCLEASE P PROTEIN COMPONENT"/>
    <property type="match status" value="1"/>
</dbReference>
<evidence type="ECO:0000256" key="6">
    <source>
        <dbReference type="ARBA" id="ARBA00022884"/>
    </source>
</evidence>
<dbReference type="Pfam" id="PF00825">
    <property type="entry name" value="Ribonuclease_P"/>
    <property type="match status" value="1"/>
</dbReference>
<evidence type="ECO:0000256" key="5">
    <source>
        <dbReference type="ARBA" id="ARBA00022801"/>
    </source>
</evidence>
<reference evidence="8 9" key="1">
    <citation type="submission" date="2024-01" db="EMBL/GenBank/DDBJ databases">
        <title>novel species in genus Adlercreutzia.</title>
        <authorList>
            <person name="Liu X."/>
        </authorList>
    </citation>
    <scope>NUCLEOTIDE SEQUENCE [LARGE SCALE GENOMIC DNA]</scope>
    <source>
        <strain evidence="8 9">R22</strain>
    </source>
</reference>
<keyword evidence="4" id="KW-0255">Endonuclease</keyword>
<keyword evidence="3" id="KW-0540">Nuclease</keyword>
<dbReference type="SUPFAM" id="SSF54211">
    <property type="entry name" value="Ribosomal protein S5 domain 2-like"/>
    <property type="match status" value="1"/>
</dbReference>
<dbReference type="PROSITE" id="PS00648">
    <property type="entry name" value="RIBONUCLEASE_P"/>
    <property type="match status" value="1"/>
</dbReference>
<proteinExistence type="predicted"/>
<organism evidence="8 9">
    <name type="scientific">Adlercreutzia shanghongiae</name>
    <dbReference type="NCBI Taxonomy" id="3111773"/>
    <lineage>
        <taxon>Bacteria</taxon>
        <taxon>Bacillati</taxon>
        <taxon>Actinomycetota</taxon>
        <taxon>Coriobacteriia</taxon>
        <taxon>Eggerthellales</taxon>
        <taxon>Eggerthellaceae</taxon>
        <taxon>Adlercreutzia</taxon>
    </lineage>
</organism>
<evidence type="ECO:0000256" key="2">
    <source>
        <dbReference type="ARBA" id="ARBA00022694"/>
    </source>
</evidence>
<evidence type="ECO:0000256" key="7">
    <source>
        <dbReference type="NCBIfam" id="TIGR00188"/>
    </source>
</evidence>
<evidence type="ECO:0000256" key="3">
    <source>
        <dbReference type="ARBA" id="ARBA00022722"/>
    </source>
</evidence>
<dbReference type="EMBL" id="JAYMFH010000001">
    <property type="protein sequence ID" value="MEC4293790.1"/>
    <property type="molecule type" value="Genomic_DNA"/>
</dbReference>
<keyword evidence="2" id="KW-0819">tRNA processing</keyword>
<sequence>MQTIKSSTEISRLFSTGHRLHTPHLTIIVGAQKADGQSNAKRHGHSGRVAFIAGKKLGNAVWRNRAKRRLRALCRDMGGPWDGSDVIFLAKSGLTRASYSKVLKACGNAAERLAEGEGKSTVEKAVHIH</sequence>
<keyword evidence="9" id="KW-1185">Reference proteome</keyword>
<gene>
    <name evidence="8" type="primary">rnpA</name>
    <name evidence="8" type="ORF">VJ920_00505</name>
</gene>
<dbReference type="Gene3D" id="3.30.230.10">
    <property type="match status" value="1"/>
</dbReference>
<evidence type="ECO:0000313" key="8">
    <source>
        <dbReference type="EMBL" id="MEC4293790.1"/>
    </source>
</evidence>
<dbReference type="PANTHER" id="PTHR33992">
    <property type="entry name" value="RIBONUCLEASE P PROTEIN COMPONENT"/>
    <property type="match status" value="1"/>
</dbReference>